<comment type="caution">
    <text evidence="6">The sequence shown here is derived from an EMBL/GenBank/DDBJ whole genome shotgun (WGS) entry which is preliminary data.</text>
</comment>
<dbReference type="EC" id="2.7.1.-" evidence="5"/>
<dbReference type="Gene3D" id="3.20.170.30">
    <property type="match status" value="1"/>
</dbReference>
<comment type="function">
    <text evidence="4 5">Removes the 2'-phosphate from RNA via an intermediate in which the phosphate is ADP-ribosylated by NAD followed by a presumed transesterification to release the RNA and generate ADP-ribose 1''-2''-cyclic phosphate (APPR&gt;P). May function as an ADP-ribosylase.</text>
</comment>
<dbReference type="InterPro" id="IPR002745">
    <property type="entry name" value="Ptrans_KptA/Tpt1"/>
</dbReference>
<evidence type="ECO:0000313" key="7">
    <source>
        <dbReference type="Proteomes" id="UP000256708"/>
    </source>
</evidence>
<gene>
    <name evidence="5" type="primary">kptA</name>
    <name evidence="6" type="ORF">DXT99_03005</name>
</gene>
<evidence type="ECO:0000256" key="4">
    <source>
        <dbReference type="ARBA" id="ARBA00025212"/>
    </source>
</evidence>
<dbReference type="AlphaFoldDB" id="A0A3D8LHF3"/>
<dbReference type="Gene3D" id="1.10.10.970">
    <property type="entry name" value="RNA 2'-phosphotransferase, Tpt1/KptA family, N-terminal domain"/>
    <property type="match status" value="1"/>
</dbReference>
<dbReference type="InterPro" id="IPR022928">
    <property type="entry name" value="RNA_2'-PTrans_KptA"/>
</dbReference>
<dbReference type="InterPro" id="IPR042081">
    <property type="entry name" value="RNA_2'-PTrans_C"/>
</dbReference>
<dbReference type="Proteomes" id="UP000256708">
    <property type="component" value="Unassembled WGS sequence"/>
</dbReference>
<dbReference type="NCBIfam" id="NF002014">
    <property type="entry name" value="PRK00819.1-4"/>
    <property type="match status" value="1"/>
</dbReference>
<dbReference type="GO" id="GO:0003950">
    <property type="term" value="F:NAD+ poly-ADP-ribosyltransferase activity"/>
    <property type="evidence" value="ECO:0007669"/>
    <property type="project" value="InterPro"/>
</dbReference>
<keyword evidence="3 5" id="KW-0520">NAD</keyword>
<dbReference type="InterPro" id="IPR042080">
    <property type="entry name" value="RNA_2'-PTrans_N"/>
</dbReference>
<dbReference type="PANTHER" id="PTHR12684">
    <property type="entry name" value="PUTATIVE PHOSPHOTRANSFERASE"/>
    <property type="match status" value="1"/>
</dbReference>
<reference evidence="7" key="1">
    <citation type="submission" date="2018-08" db="EMBL/GenBank/DDBJ databases">
        <authorList>
            <person name="Liu Z.-W."/>
            <person name="Du Z.-J."/>
        </authorList>
    </citation>
    <scope>NUCLEOTIDE SEQUENCE [LARGE SCALE GENOMIC DNA]</scope>
    <source>
        <strain evidence="7">H4X</strain>
    </source>
</reference>
<organism evidence="6 7">
    <name type="scientific">Pontibacter diazotrophicus</name>
    <dbReference type="NCBI Taxonomy" id="1400979"/>
    <lineage>
        <taxon>Bacteria</taxon>
        <taxon>Pseudomonadati</taxon>
        <taxon>Bacteroidota</taxon>
        <taxon>Cytophagia</taxon>
        <taxon>Cytophagales</taxon>
        <taxon>Hymenobacteraceae</taxon>
        <taxon>Pontibacter</taxon>
    </lineage>
</organism>
<dbReference type="OrthoDB" id="4537997at2"/>
<dbReference type="EMBL" id="QRGR01000003">
    <property type="protein sequence ID" value="RDV16860.1"/>
    <property type="molecule type" value="Genomic_DNA"/>
</dbReference>
<evidence type="ECO:0000256" key="1">
    <source>
        <dbReference type="ARBA" id="ARBA00009836"/>
    </source>
</evidence>
<dbReference type="PANTHER" id="PTHR12684:SF2">
    <property type="entry name" value="TRNA 2'-PHOSPHOTRANSFERASE 1"/>
    <property type="match status" value="1"/>
</dbReference>
<accession>A0A3D8LHF3</accession>
<dbReference type="Pfam" id="PF01885">
    <property type="entry name" value="PTS_2-RNA"/>
    <property type="match status" value="1"/>
</dbReference>
<name>A0A3D8LHF3_9BACT</name>
<protein>
    <recommendedName>
        <fullName evidence="5">Probable RNA 2'-phosphotransferase</fullName>
        <ecNumber evidence="5">2.7.1.-</ecNumber>
    </recommendedName>
</protein>
<dbReference type="GO" id="GO:0000215">
    <property type="term" value="F:tRNA 2'-phosphotransferase activity"/>
    <property type="evidence" value="ECO:0007669"/>
    <property type="project" value="TreeGrafter"/>
</dbReference>
<evidence type="ECO:0000256" key="2">
    <source>
        <dbReference type="ARBA" id="ARBA00022679"/>
    </source>
</evidence>
<dbReference type="SUPFAM" id="SSF56399">
    <property type="entry name" value="ADP-ribosylation"/>
    <property type="match status" value="1"/>
</dbReference>
<evidence type="ECO:0000256" key="5">
    <source>
        <dbReference type="HAMAP-Rule" id="MF_00299"/>
    </source>
</evidence>
<evidence type="ECO:0000313" key="6">
    <source>
        <dbReference type="EMBL" id="RDV16860.1"/>
    </source>
</evidence>
<sequence>MSEKESIRLSKFLSHVLRHRPEKLDITLDEQGWADVDFLIRQMNRKGLAVTPEMLQHVVETNNKKRFAFDDNRTKIRANQGHSVAVELCYTAQTPPPMLYHGTSKKHLQAILASGLEKRKRHHVHLSTDVATALQVGRRHGEAVVLCINTAGMHSDGFQFFESENKVWLTEQVPVQYITVLEG</sequence>
<dbReference type="HAMAP" id="MF_00299">
    <property type="entry name" value="KptA"/>
    <property type="match status" value="1"/>
</dbReference>
<comment type="similarity">
    <text evidence="1 5">Belongs to the KptA/TPT1 family.</text>
</comment>
<keyword evidence="7" id="KW-1185">Reference proteome</keyword>
<evidence type="ECO:0000256" key="3">
    <source>
        <dbReference type="ARBA" id="ARBA00023027"/>
    </source>
</evidence>
<dbReference type="GO" id="GO:0006388">
    <property type="term" value="P:tRNA splicing, via endonucleolytic cleavage and ligation"/>
    <property type="evidence" value="ECO:0007669"/>
    <property type="project" value="UniProtKB-UniRule"/>
</dbReference>
<proteinExistence type="inferred from homology"/>
<keyword evidence="2 5" id="KW-0808">Transferase</keyword>